<feature type="non-terminal residue" evidence="7">
    <location>
        <position position="102"/>
    </location>
</feature>
<dbReference type="InterPro" id="IPR051178">
    <property type="entry name" value="TfdA_dioxygenase"/>
</dbReference>
<accession>A0A382Z192</accession>
<protein>
    <recommendedName>
        <fullName evidence="6">TauD/TfdA-like domain-containing protein</fullName>
    </recommendedName>
</protein>
<keyword evidence="5" id="KW-0408">Iron</keyword>
<sequence length="102" mass="11310">VSEALTEKRPTRPDSGAVLEPIGVQPLSVHTGALIDGVDLTRPLQPKTIDAIRQALLKWKVVFFRGQNLDHVQHVQFARQFGALTPGHVVFGHDDTYPEIYS</sequence>
<dbReference type="AlphaFoldDB" id="A0A382Z192"/>
<evidence type="ECO:0000256" key="2">
    <source>
        <dbReference type="ARBA" id="ARBA00022723"/>
    </source>
</evidence>
<dbReference type="PANTHER" id="PTHR43779:SF3">
    <property type="entry name" value="(3R)-3-[(CARBOXYMETHYL)AMINO]FATTY ACID OXYGENASE_DECARBOXYLASE"/>
    <property type="match status" value="1"/>
</dbReference>
<dbReference type="Gene3D" id="3.60.130.10">
    <property type="entry name" value="Clavaminate synthase-like"/>
    <property type="match status" value="1"/>
</dbReference>
<keyword evidence="4" id="KW-0560">Oxidoreductase</keyword>
<evidence type="ECO:0000256" key="4">
    <source>
        <dbReference type="ARBA" id="ARBA00023002"/>
    </source>
</evidence>
<proteinExistence type="inferred from homology"/>
<evidence type="ECO:0000256" key="5">
    <source>
        <dbReference type="ARBA" id="ARBA00023004"/>
    </source>
</evidence>
<dbReference type="GO" id="GO:0051213">
    <property type="term" value="F:dioxygenase activity"/>
    <property type="evidence" value="ECO:0007669"/>
    <property type="project" value="UniProtKB-KW"/>
</dbReference>
<comment type="similarity">
    <text evidence="1">Belongs to the TfdA dioxygenase family.</text>
</comment>
<dbReference type="Pfam" id="PF02668">
    <property type="entry name" value="TauD"/>
    <property type="match status" value="1"/>
</dbReference>
<feature type="domain" description="TauD/TfdA-like" evidence="6">
    <location>
        <begin position="25"/>
        <end position="101"/>
    </location>
</feature>
<feature type="non-terminal residue" evidence="7">
    <location>
        <position position="1"/>
    </location>
</feature>
<dbReference type="InterPro" id="IPR042098">
    <property type="entry name" value="TauD-like_sf"/>
</dbReference>
<name>A0A382Z192_9ZZZZ</name>
<gene>
    <name evidence="7" type="ORF">METZ01_LOCUS442055</name>
</gene>
<keyword evidence="3" id="KW-0223">Dioxygenase</keyword>
<dbReference type="EMBL" id="UINC01180150">
    <property type="protein sequence ID" value="SVD89201.1"/>
    <property type="molecule type" value="Genomic_DNA"/>
</dbReference>
<dbReference type="SUPFAM" id="SSF51197">
    <property type="entry name" value="Clavaminate synthase-like"/>
    <property type="match status" value="1"/>
</dbReference>
<evidence type="ECO:0000313" key="7">
    <source>
        <dbReference type="EMBL" id="SVD89201.1"/>
    </source>
</evidence>
<evidence type="ECO:0000256" key="3">
    <source>
        <dbReference type="ARBA" id="ARBA00022964"/>
    </source>
</evidence>
<keyword evidence="2" id="KW-0479">Metal-binding</keyword>
<organism evidence="7">
    <name type="scientific">marine metagenome</name>
    <dbReference type="NCBI Taxonomy" id="408172"/>
    <lineage>
        <taxon>unclassified sequences</taxon>
        <taxon>metagenomes</taxon>
        <taxon>ecological metagenomes</taxon>
    </lineage>
</organism>
<dbReference type="PANTHER" id="PTHR43779">
    <property type="entry name" value="DIOXYGENASE RV0097-RELATED"/>
    <property type="match status" value="1"/>
</dbReference>
<evidence type="ECO:0000256" key="1">
    <source>
        <dbReference type="ARBA" id="ARBA00005896"/>
    </source>
</evidence>
<dbReference type="InterPro" id="IPR003819">
    <property type="entry name" value="TauD/TfdA-like"/>
</dbReference>
<reference evidence="7" key="1">
    <citation type="submission" date="2018-05" db="EMBL/GenBank/DDBJ databases">
        <authorList>
            <person name="Lanie J.A."/>
            <person name="Ng W.-L."/>
            <person name="Kazmierczak K.M."/>
            <person name="Andrzejewski T.M."/>
            <person name="Davidsen T.M."/>
            <person name="Wayne K.J."/>
            <person name="Tettelin H."/>
            <person name="Glass J.I."/>
            <person name="Rusch D."/>
            <person name="Podicherti R."/>
            <person name="Tsui H.-C.T."/>
            <person name="Winkler M.E."/>
        </authorList>
    </citation>
    <scope>NUCLEOTIDE SEQUENCE</scope>
</reference>
<evidence type="ECO:0000259" key="6">
    <source>
        <dbReference type="Pfam" id="PF02668"/>
    </source>
</evidence>
<dbReference type="GO" id="GO:0046872">
    <property type="term" value="F:metal ion binding"/>
    <property type="evidence" value="ECO:0007669"/>
    <property type="project" value="UniProtKB-KW"/>
</dbReference>